<evidence type="ECO:0000256" key="2">
    <source>
        <dbReference type="ARBA" id="ARBA00023054"/>
    </source>
</evidence>
<reference evidence="5" key="1">
    <citation type="submission" date="2022-03" db="EMBL/GenBank/DDBJ databases">
        <title>Identification of a novel bacterium isolated from mangrove sediments.</title>
        <authorList>
            <person name="Pan X."/>
        </authorList>
    </citation>
    <scope>NUCLEOTIDE SEQUENCE</scope>
    <source>
        <strain evidence="5">B1949</strain>
    </source>
</reference>
<dbReference type="InterPro" id="IPR050465">
    <property type="entry name" value="UPF0194_transport"/>
</dbReference>
<evidence type="ECO:0000256" key="1">
    <source>
        <dbReference type="ARBA" id="ARBA00004196"/>
    </source>
</evidence>
<dbReference type="Pfam" id="PF25990">
    <property type="entry name" value="Beta-barrel_YknX"/>
    <property type="match status" value="1"/>
</dbReference>
<dbReference type="Proteomes" id="UP001162881">
    <property type="component" value="Unassembled WGS sequence"/>
</dbReference>
<dbReference type="RefSeq" id="WP_244016557.1">
    <property type="nucleotide sequence ID" value="NZ_JALHLF010000003.1"/>
</dbReference>
<dbReference type="PANTHER" id="PTHR32347">
    <property type="entry name" value="EFFLUX SYSTEM COMPONENT YKNX-RELATED"/>
    <property type="match status" value="1"/>
</dbReference>
<accession>A0ABT0B9C5</accession>
<evidence type="ECO:0000313" key="6">
    <source>
        <dbReference type="Proteomes" id="UP001162881"/>
    </source>
</evidence>
<keyword evidence="2" id="KW-0175">Coiled coil</keyword>
<dbReference type="InterPro" id="IPR059052">
    <property type="entry name" value="HH_YbhG-like"/>
</dbReference>
<dbReference type="PANTHER" id="PTHR32347:SF29">
    <property type="entry name" value="UPF0194 MEMBRANE PROTEIN YBHG"/>
    <property type="match status" value="1"/>
</dbReference>
<gene>
    <name evidence="5" type="ORF">MTR62_01775</name>
</gene>
<dbReference type="Gene3D" id="2.40.30.170">
    <property type="match status" value="1"/>
</dbReference>
<protein>
    <submittedName>
        <fullName evidence="5">Efflux RND transporter periplasmic adaptor subunit</fullName>
    </submittedName>
</protein>
<dbReference type="Pfam" id="PF25881">
    <property type="entry name" value="HH_YBHG"/>
    <property type="match status" value="1"/>
</dbReference>
<evidence type="ECO:0000259" key="4">
    <source>
        <dbReference type="Pfam" id="PF25990"/>
    </source>
</evidence>
<dbReference type="SUPFAM" id="SSF111369">
    <property type="entry name" value="HlyD-like secretion proteins"/>
    <property type="match status" value="2"/>
</dbReference>
<comment type="subcellular location">
    <subcellularLocation>
        <location evidence="1">Cell envelope</location>
    </subcellularLocation>
</comment>
<organism evidence="5 6">
    <name type="scientific">Novosphingobium organovorum</name>
    <dbReference type="NCBI Taxonomy" id="2930092"/>
    <lineage>
        <taxon>Bacteria</taxon>
        <taxon>Pseudomonadati</taxon>
        <taxon>Pseudomonadota</taxon>
        <taxon>Alphaproteobacteria</taxon>
        <taxon>Sphingomonadales</taxon>
        <taxon>Sphingomonadaceae</taxon>
        <taxon>Novosphingobium</taxon>
    </lineage>
</organism>
<dbReference type="EMBL" id="JALHLF010000003">
    <property type="protein sequence ID" value="MCJ2181441.1"/>
    <property type="molecule type" value="Genomic_DNA"/>
</dbReference>
<feature type="domain" description="YknX-like beta-barrel" evidence="4">
    <location>
        <begin position="247"/>
        <end position="325"/>
    </location>
</feature>
<dbReference type="Gene3D" id="2.40.50.100">
    <property type="match status" value="1"/>
</dbReference>
<dbReference type="Gene3D" id="1.10.287.470">
    <property type="entry name" value="Helix hairpin bin"/>
    <property type="match status" value="1"/>
</dbReference>
<evidence type="ECO:0000259" key="3">
    <source>
        <dbReference type="Pfam" id="PF25881"/>
    </source>
</evidence>
<name>A0ABT0B9C5_9SPHN</name>
<sequence>MKKTVVAAIVVLALVVGGAVLLLTRGPAYDGTLTLHGNVDLRQVSLAFEDSGRIDALAVEEGDRVRKGDRLARLDTTTLALQARQAEADLAGRQDQLRQLRNGSRPEEIAQARATLAAAQADVARTASDLARLQTVSAKTNGRGVSAHDLDAARSAAAAASARAREAGEGLALARKGPREEQIAAGSAQVDAASAQLALLRHRIAKGTLIAPSDGVVRSRLLEVGAMASPQTPVYDIALTSPKWVRVYVTETDLGRIRPGMAAQVTTDAAPDAPVTGHVGYISSVAEFTPKSVETEDLRTALVYEVRIMVTDKDDRLRLGQPVTVRLDTAVSGAAR</sequence>
<dbReference type="InterPro" id="IPR058636">
    <property type="entry name" value="Beta-barrel_YknX"/>
</dbReference>
<keyword evidence="6" id="KW-1185">Reference proteome</keyword>
<comment type="caution">
    <text evidence="5">The sequence shown here is derived from an EMBL/GenBank/DDBJ whole genome shotgun (WGS) entry which is preliminary data.</text>
</comment>
<evidence type="ECO:0000313" key="5">
    <source>
        <dbReference type="EMBL" id="MCJ2181441.1"/>
    </source>
</evidence>
<proteinExistence type="predicted"/>
<feature type="domain" description="YbhG-like alpha-helical hairpin" evidence="3">
    <location>
        <begin position="75"/>
        <end position="203"/>
    </location>
</feature>